<reference evidence="2 3" key="1">
    <citation type="submission" date="2020-06" db="EMBL/GenBank/DDBJ databases">
        <title>Transcriptomic and genomic resources for Thalictrum thalictroides and T. hernandezii: Facilitating candidate gene discovery in an emerging model plant lineage.</title>
        <authorList>
            <person name="Arias T."/>
            <person name="Riano-Pachon D.M."/>
            <person name="Di Stilio V.S."/>
        </authorList>
    </citation>
    <scope>NUCLEOTIDE SEQUENCE [LARGE SCALE GENOMIC DNA]</scope>
    <source>
        <strain evidence="3">cv. WT478/WT964</strain>
        <tissue evidence="2">Leaves</tissue>
    </source>
</reference>
<keyword evidence="3" id="KW-1185">Reference proteome</keyword>
<name>A0A7J6VGV2_THATH</name>
<feature type="region of interest" description="Disordered" evidence="1">
    <location>
        <begin position="46"/>
        <end position="65"/>
    </location>
</feature>
<dbReference type="Proteomes" id="UP000554482">
    <property type="component" value="Unassembled WGS sequence"/>
</dbReference>
<evidence type="ECO:0000256" key="1">
    <source>
        <dbReference type="SAM" id="MobiDB-lite"/>
    </source>
</evidence>
<dbReference type="EMBL" id="JABWDY010033300">
    <property type="protein sequence ID" value="KAF5183512.1"/>
    <property type="molecule type" value="Genomic_DNA"/>
</dbReference>
<dbReference type="AlphaFoldDB" id="A0A7J6VGV2"/>
<evidence type="ECO:0000313" key="3">
    <source>
        <dbReference type="Proteomes" id="UP000554482"/>
    </source>
</evidence>
<dbReference type="OrthoDB" id="1700581at2759"/>
<sequence length="124" mass="13096">KEYKSSGSSGKRIREVVDNVADEEIGKEINCEEVATYREPNKVRAKGCGKRTKGGKEKALGNSAKGKLCRGCGERRVGHNLRTCPRVVGVSVSQPLPDPAAAVDVASSAENAVDVASSVRSQTP</sequence>
<comment type="caution">
    <text evidence="2">The sequence shown here is derived from an EMBL/GenBank/DDBJ whole genome shotgun (WGS) entry which is preliminary data.</text>
</comment>
<gene>
    <name evidence="2" type="ORF">FRX31_026900</name>
</gene>
<organism evidence="2 3">
    <name type="scientific">Thalictrum thalictroides</name>
    <name type="common">Rue-anemone</name>
    <name type="synonym">Anemone thalictroides</name>
    <dbReference type="NCBI Taxonomy" id="46969"/>
    <lineage>
        <taxon>Eukaryota</taxon>
        <taxon>Viridiplantae</taxon>
        <taxon>Streptophyta</taxon>
        <taxon>Embryophyta</taxon>
        <taxon>Tracheophyta</taxon>
        <taxon>Spermatophyta</taxon>
        <taxon>Magnoliopsida</taxon>
        <taxon>Ranunculales</taxon>
        <taxon>Ranunculaceae</taxon>
        <taxon>Thalictroideae</taxon>
        <taxon>Thalictrum</taxon>
    </lineage>
</organism>
<feature type="non-terminal residue" evidence="2">
    <location>
        <position position="124"/>
    </location>
</feature>
<protein>
    <submittedName>
        <fullName evidence="2">Uncharacterized protein</fullName>
    </submittedName>
</protein>
<evidence type="ECO:0000313" key="2">
    <source>
        <dbReference type="EMBL" id="KAF5183512.1"/>
    </source>
</evidence>
<accession>A0A7J6VGV2</accession>
<proteinExistence type="predicted"/>